<proteinExistence type="predicted"/>
<dbReference type="AlphaFoldDB" id="A0A2M9ZS08"/>
<keyword evidence="4" id="KW-1185">Reference proteome</keyword>
<sequence length="144" mass="16294">MGLHSTRDWNRFLLRFFIAFGFWEVISVPLRSLLFSAFYYDSSLRTFFTPVSEIQWIAPILSDLVQVFFLGIVVTLARSSFQFGIIGGIVTGISFSIAGFIAPVFGALQFTKSLPNKILWAWVFYQSALTLVGSLIYAIRSEDE</sequence>
<keyword evidence="1" id="KW-1133">Transmembrane helix</keyword>
<evidence type="ECO:0000313" key="2">
    <source>
        <dbReference type="EMBL" id="PJZ71226.1"/>
    </source>
</evidence>
<reference evidence="4 5" key="1">
    <citation type="submission" date="2017-07" db="EMBL/GenBank/DDBJ databases">
        <title>Leptospira spp. isolated from tropical soils.</title>
        <authorList>
            <person name="Thibeaux R."/>
            <person name="Iraola G."/>
            <person name="Ferres I."/>
            <person name="Bierque E."/>
            <person name="Girault D."/>
            <person name="Soupe-Gilbert M.-E."/>
            <person name="Picardeau M."/>
            <person name="Goarant C."/>
        </authorList>
    </citation>
    <scope>NUCLEOTIDE SEQUENCE [LARGE SCALE GENOMIC DNA]</scope>
    <source>
        <strain evidence="3 5">FH1-B-B1</strain>
        <strain evidence="2 4">FH1-B-C1</strain>
    </source>
</reference>
<feature type="transmembrane region" description="Helical" evidence="1">
    <location>
        <begin position="54"/>
        <end position="76"/>
    </location>
</feature>
<evidence type="ECO:0000313" key="4">
    <source>
        <dbReference type="Proteomes" id="UP000231962"/>
    </source>
</evidence>
<dbReference type="Proteomes" id="UP000231990">
    <property type="component" value="Unassembled WGS sequence"/>
</dbReference>
<feature type="transmembrane region" description="Helical" evidence="1">
    <location>
        <begin position="12"/>
        <end position="34"/>
    </location>
</feature>
<feature type="transmembrane region" description="Helical" evidence="1">
    <location>
        <begin position="83"/>
        <end position="106"/>
    </location>
</feature>
<evidence type="ECO:0000313" key="5">
    <source>
        <dbReference type="Proteomes" id="UP000231990"/>
    </source>
</evidence>
<feature type="transmembrane region" description="Helical" evidence="1">
    <location>
        <begin position="118"/>
        <end position="139"/>
    </location>
</feature>
<evidence type="ECO:0000256" key="1">
    <source>
        <dbReference type="SAM" id="Phobius"/>
    </source>
</evidence>
<keyword evidence="1" id="KW-0812">Transmembrane</keyword>
<accession>A0A2M9ZS08</accession>
<dbReference type="RefSeq" id="WP_100712168.1">
    <property type="nucleotide sequence ID" value="NZ_NPDY01000001.1"/>
</dbReference>
<dbReference type="EMBL" id="NPDZ01000001">
    <property type="protein sequence ID" value="PJZ74759.1"/>
    <property type="molecule type" value="Genomic_DNA"/>
</dbReference>
<comment type="caution">
    <text evidence="3">The sequence shown here is derived from an EMBL/GenBank/DDBJ whole genome shotgun (WGS) entry which is preliminary data.</text>
</comment>
<protein>
    <submittedName>
        <fullName evidence="3">Uncharacterized protein</fullName>
    </submittedName>
</protein>
<dbReference type="OrthoDB" id="342911at2"/>
<name>A0A2M9ZS08_9LEPT</name>
<dbReference type="EMBL" id="NPDY01000001">
    <property type="protein sequence ID" value="PJZ71226.1"/>
    <property type="molecule type" value="Genomic_DNA"/>
</dbReference>
<keyword evidence="1" id="KW-0472">Membrane</keyword>
<evidence type="ECO:0000313" key="3">
    <source>
        <dbReference type="EMBL" id="PJZ74759.1"/>
    </source>
</evidence>
<organism evidence="3 5">
    <name type="scientific">Leptospira perolatii</name>
    <dbReference type="NCBI Taxonomy" id="2023191"/>
    <lineage>
        <taxon>Bacteria</taxon>
        <taxon>Pseudomonadati</taxon>
        <taxon>Spirochaetota</taxon>
        <taxon>Spirochaetia</taxon>
        <taxon>Leptospirales</taxon>
        <taxon>Leptospiraceae</taxon>
        <taxon>Leptospira</taxon>
    </lineage>
</organism>
<dbReference type="Proteomes" id="UP000231962">
    <property type="component" value="Unassembled WGS sequence"/>
</dbReference>
<gene>
    <name evidence="2" type="ORF">CH360_01560</name>
    <name evidence="3" type="ORF">CH373_01560</name>
</gene>